<keyword evidence="2 8" id="KW-0436">Ligase</keyword>
<dbReference type="Pfam" id="PF00152">
    <property type="entry name" value="tRNA-synt_2"/>
    <property type="match status" value="1"/>
</dbReference>
<dbReference type="GO" id="GO:0006422">
    <property type="term" value="P:aspartyl-tRNA aminoacylation"/>
    <property type="evidence" value="ECO:0007669"/>
    <property type="project" value="TreeGrafter"/>
</dbReference>
<keyword evidence="5" id="KW-0648">Protein biosynthesis</keyword>
<sequence>MSAFEYGVPPHGGMALGIDRIVMLLAGRSSLRDTIAFPKTASASDLLTKAPSEVSLAQLAELHLDVATILK</sequence>
<dbReference type="Proteomes" id="UP000319716">
    <property type="component" value="Unassembled WGS sequence"/>
</dbReference>
<dbReference type="InterPro" id="IPR004364">
    <property type="entry name" value="Aa-tRNA-synt_II"/>
</dbReference>
<dbReference type="GO" id="GO:0004815">
    <property type="term" value="F:aspartate-tRNA ligase activity"/>
    <property type="evidence" value="ECO:0007669"/>
    <property type="project" value="UniProtKB-EC"/>
</dbReference>
<keyword evidence="4" id="KW-0067">ATP-binding</keyword>
<dbReference type="EMBL" id="BEXB01000047">
    <property type="protein sequence ID" value="GAY78361.1"/>
    <property type="molecule type" value="Genomic_DNA"/>
</dbReference>
<organism evidence="8 9">
    <name type="scientific">Sporolactobacillus inulinus</name>
    <dbReference type="NCBI Taxonomy" id="2078"/>
    <lineage>
        <taxon>Bacteria</taxon>
        <taxon>Bacillati</taxon>
        <taxon>Bacillota</taxon>
        <taxon>Bacilli</taxon>
        <taxon>Bacillales</taxon>
        <taxon>Sporolactobacillaceae</taxon>
        <taxon>Sporolactobacillus</taxon>
    </lineage>
</organism>
<reference evidence="8 9" key="1">
    <citation type="submission" date="2017-11" db="EMBL/GenBank/DDBJ databases">
        <title>Draft Genome Sequence of Sporolactobacillus inulinus NBRC 111894 Isolated from Koso, a Japanese Sugar-Vegetable Fermented Beverage.</title>
        <authorList>
            <person name="Chiou T.Y."/>
            <person name="Oshima K."/>
            <person name="Suda W."/>
            <person name="Hattori M."/>
            <person name="Takahashi T."/>
        </authorList>
    </citation>
    <scope>NUCLEOTIDE SEQUENCE [LARGE SCALE GENOMIC DNA]</scope>
    <source>
        <strain evidence="8 9">NBRC111894</strain>
    </source>
</reference>
<evidence type="ECO:0000256" key="2">
    <source>
        <dbReference type="ARBA" id="ARBA00022598"/>
    </source>
</evidence>
<evidence type="ECO:0000256" key="6">
    <source>
        <dbReference type="ARBA" id="ARBA00023146"/>
    </source>
</evidence>
<keyword evidence="6 8" id="KW-0030">Aminoacyl-tRNA synthetase</keyword>
<dbReference type="GO" id="GO:0140096">
    <property type="term" value="F:catalytic activity, acting on a protein"/>
    <property type="evidence" value="ECO:0007669"/>
    <property type="project" value="UniProtKB-ARBA"/>
</dbReference>
<comment type="caution">
    <text evidence="8">The sequence shown here is derived from an EMBL/GenBank/DDBJ whole genome shotgun (WGS) entry which is preliminary data.</text>
</comment>
<evidence type="ECO:0000313" key="8">
    <source>
        <dbReference type="EMBL" id="GAY78361.1"/>
    </source>
</evidence>
<evidence type="ECO:0000256" key="3">
    <source>
        <dbReference type="ARBA" id="ARBA00022741"/>
    </source>
</evidence>
<dbReference type="InterPro" id="IPR045864">
    <property type="entry name" value="aa-tRNA-synth_II/BPL/LPL"/>
</dbReference>
<protein>
    <submittedName>
        <fullName evidence="8">Aspartyl-tRNA synthetase</fullName>
        <ecNumber evidence="8">6.1.1.12</ecNumber>
    </submittedName>
</protein>
<dbReference type="PANTHER" id="PTHR22594:SF5">
    <property type="entry name" value="ASPARTATE--TRNA LIGASE, MITOCHONDRIAL"/>
    <property type="match status" value="1"/>
</dbReference>
<accession>A0A4Y1ZHC8</accession>
<gene>
    <name evidence="8" type="ORF">NBRC111894_3915</name>
</gene>
<dbReference type="SUPFAM" id="SSF55681">
    <property type="entry name" value="Class II aaRS and biotin synthetases"/>
    <property type="match status" value="1"/>
</dbReference>
<evidence type="ECO:0000256" key="5">
    <source>
        <dbReference type="ARBA" id="ARBA00022917"/>
    </source>
</evidence>
<evidence type="ECO:0000256" key="4">
    <source>
        <dbReference type="ARBA" id="ARBA00022840"/>
    </source>
</evidence>
<dbReference type="EC" id="6.1.1.12" evidence="8"/>
<keyword evidence="1" id="KW-0963">Cytoplasm</keyword>
<keyword evidence="3" id="KW-0547">Nucleotide-binding</keyword>
<feature type="domain" description="Aminoacyl-tRNA synthetase class II (D/K/N)" evidence="7">
    <location>
        <begin position="2"/>
        <end position="40"/>
    </location>
</feature>
<dbReference type="Gene3D" id="3.30.930.10">
    <property type="entry name" value="Bira Bifunctional Protein, Domain 2"/>
    <property type="match status" value="1"/>
</dbReference>
<dbReference type="AlphaFoldDB" id="A0A4Y1ZHC8"/>
<dbReference type="PANTHER" id="PTHR22594">
    <property type="entry name" value="ASPARTYL/LYSYL-TRNA SYNTHETASE"/>
    <property type="match status" value="1"/>
</dbReference>
<evidence type="ECO:0000259" key="7">
    <source>
        <dbReference type="Pfam" id="PF00152"/>
    </source>
</evidence>
<name>A0A4Y1ZHC8_9BACL</name>
<proteinExistence type="predicted"/>
<evidence type="ECO:0000256" key="1">
    <source>
        <dbReference type="ARBA" id="ARBA00022490"/>
    </source>
</evidence>
<evidence type="ECO:0000313" key="9">
    <source>
        <dbReference type="Proteomes" id="UP000319716"/>
    </source>
</evidence>
<dbReference type="GO" id="GO:0005524">
    <property type="term" value="F:ATP binding"/>
    <property type="evidence" value="ECO:0007669"/>
    <property type="project" value="UniProtKB-KW"/>
</dbReference>
<dbReference type="GO" id="GO:0016740">
    <property type="term" value="F:transferase activity"/>
    <property type="evidence" value="ECO:0007669"/>
    <property type="project" value="UniProtKB-ARBA"/>
</dbReference>